<dbReference type="PANTHER" id="PTHR14379:SF32">
    <property type="entry name" value="C2H2-TYPE DOMAIN-CONTAINING PROTEIN"/>
    <property type="match status" value="1"/>
</dbReference>
<dbReference type="Pfam" id="PF01936">
    <property type="entry name" value="NYN"/>
    <property type="match status" value="1"/>
</dbReference>
<feature type="compositionally biased region" description="Basic and acidic residues" evidence="1">
    <location>
        <begin position="233"/>
        <end position="318"/>
    </location>
</feature>
<organism evidence="3 4">
    <name type="scientific">Eruca vesicaria subsp. sativa</name>
    <name type="common">Garden rocket</name>
    <name type="synonym">Eruca sativa</name>
    <dbReference type="NCBI Taxonomy" id="29727"/>
    <lineage>
        <taxon>Eukaryota</taxon>
        <taxon>Viridiplantae</taxon>
        <taxon>Streptophyta</taxon>
        <taxon>Embryophyta</taxon>
        <taxon>Tracheophyta</taxon>
        <taxon>Spermatophyta</taxon>
        <taxon>Magnoliopsida</taxon>
        <taxon>eudicotyledons</taxon>
        <taxon>Gunneridae</taxon>
        <taxon>Pentapetalae</taxon>
        <taxon>rosids</taxon>
        <taxon>malvids</taxon>
        <taxon>Brassicales</taxon>
        <taxon>Brassicaceae</taxon>
        <taxon>Brassiceae</taxon>
        <taxon>Eruca</taxon>
    </lineage>
</organism>
<protein>
    <recommendedName>
        <fullName evidence="2">NYN domain-containing protein</fullName>
    </recommendedName>
</protein>
<evidence type="ECO:0000313" key="4">
    <source>
        <dbReference type="Proteomes" id="UP001642260"/>
    </source>
</evidence>
<dbReference type="EMBL" id="CAKOAT010268488">
    <property type="protein sequence ID" value="CAH8359647.1"/>
    <property type="molecule type" value="Genomic_DNA"/>
</dbReference>
<dbReference type="CDD" id="cd10910">
    <property type="entry name" value="PIN_limkain_b1_N_like"/>
    <property type="match status" value="1"/>
</dbReference>
<proteinExistence type="predicted"/>
<name>A0ABC8KRA1_ERUVS</name>
<reference evidence="3 4" key="1">
    <citation type="submission" date="2022-03" db="EMBL/GenBank/DDBJ databases">
        <authorList>
            <person name="Macdonald S."/>
            <person name="Ahmed S."/>
            <person name="Newling K."/>
        </authorList>
    </citation>
    <scope>NUCLEOTIDE SEQUENCE [LARGE SCALE GENOMIC DNA]</scope>
</reference>
<comment type="caution">
    <text evidence="3">The sequence shown here is derived from an EMBL/GenBank/DDBJ whole genome shotgun (WGS) entry which is preliminary data.</text>
</comment>
<gene>
    <name evidence="3" type="ORF">ERUC_LOCUS25403</name>
</gene>
<dbReference type="PANTHER" id="PTHR14379">
    <property type="entry name" value="LIMKAIN B LKAP"/>
    <property type="match status" value="1"/>
</dbReference>
<keyword evidence="4" id="KW-1185">Reference proteome</keyword>
<evidence type="ECO:0000259" key="2">
    <source>
        <dbReference type="Pfam" id="PF01936"/>
    </source>
</evidence>
<evidence type="ECO:0000256" key="1">
    <source>
        <dbReference type="SAM" id="MobiDB-lite"/>
    </source>
</evidence>
<evidence type="ECO:0000313" key="3">
    <source>
        <dbReference type="EMBL" id="CAH8359647.1"/>
    </source>
</evidence>
<accession>A0ABC8KRA1</accession>
<dbReference type="InterPro" id="IPR021139">
    <property type="entry name" value="NYN"/>
</dbReference>
<sequence length="368" mass="43087">MSTRIKRVNMAKPEYETSETVVFWDMDNCPLPNGYDPCLLAPRIDTELEDLGYDGPLMIVAAGNLYGIPNEFLRALSSTGVLIRHCIRGLYSMVIEYLDSRTSQSPMTLMLITTDSSLLDSVVCQIYKGVYVGYNLLLAHPPFYEIEDPHHRSLVYVGAEWLWTRYSLLKVSGFEEETRGLVDIGGFQKFSCESCHVDSFRNFADFIEHCETSELHQALREREWEREKAEREKAEREREWEREKAEKAEKAEREKAEREREWEKAEKAEREKAEKAREEKAEVEKAEREKADEVEKVEREKAEREKAEKEKAEKEKANNLEIGDEGGESSFEQMNLKEFEEDSNEERKKQMMDLRKNFMEQMNVAEEE</sequence>
<dbReference type="AlphaFoldDB" id="A0ABC8KRA1"/>
<feature type="region of interest" description="Disordered" evidence="1">
    <location>
        <begin position="233"/>
        <end position="351"/>
    </location>
</feature>
<feature type="domain" description="NYN" evidence="2">
    <location>
        <begin position="20"/>
        <end position="123"/>
    </location>
</feature>
<dbReference type="InterPro" id="IPR024768">
    <property type="entry name" value="Marf1"/>
</dbReference>
<dbReference type="Proteomes" id="UP001642260">
    <property type="component" value="Unassembled WGS sequence"/>
</dbReference>